<gene>
    <name evidence="16" type="ORF">BDFB_003585</name>
</gene>
<keyword evidence="17" id="KW-1185">Reference proteome</keyword>
<dbReference type="Proteomes" id="UP000292052">
    <property type="component" value="Unassembled WGS sequence"/>
</dbReference>
<dbReference type="FunFam" id="1.20.1280.290:FF:000004">
    <property type="entry name" value="Sugar transporter SWEET"/>
    <property type="match status" value="1"/>
</dbReference>
<protein>
    <recommendedName>
        <fullName evidence="4">Sugar transporter SWEET1</fullName>
    </recommendedName>
    <alternativeName>
        <fullName evidence="14">Protein saliva</fullName>
    </alternativeName>
</protein>
<keyword evidence="5" id="KW-0813">Transport</keyword>
<proteinExistence type="inferred from homology"/>
<evidence type="ECO:0000313" key="16">
    <source>
        <dbReference type="EMBL" id="RZC42968.1"/>
    </source>
</evidence>
<evidence type="ECO:0000256" key="7">
    <source>
        <dbReference type="ARBA" id="ARBA00022597"/>
    </source>
</evidence>
<evidence type="ECO:0000256" key="5">
    <source>
        <dbReference type="ARBA" id="ARBA00022448"/>
    </source>
</evidence>
<keyword evidence="6" id="KW-1003">Cell membrane</keyword>
<evidence type="ECO:0000256" key="1">
    <source>
        <dbReference type="ARBA" id="ARBA00004651"/>
    </source>
</evidence>
<feature type="transmembrane region" description="Helical" evidence="15">
    <location>
        <begin position="97"/>
        <end position="114"/>
    </location>
</feature>
<name>A0A482WEL3_ASBVE</name>
<evidence type="ECO:0000256" key="3">
    <source>
        <dbReference type="ARBA" id="ARBA00007809"/>
    </source>
</evidence>
<organism evidence="16 17">
    <name type="scientific">Asbolus verrucosus</name>
    <name type="common">Desert ironclad beetle</name>
    <dbReference type="NCBI Taxonomy" id="1661398"/>
    <lineage>
        <taxon>Eukaryota</taxon>
        <taxon>Metazoa</taxon>
        <taxon>Ecdysozoa</taxon>
        <taxon>Arthropoda</taxon>
        <taxon>Hexapoda</taxon>
        <taxon>Insecta</taxon>
        <taxon>Pterygota</taxon>
        <taxon>Neoptera</taxon>
        <taxon>Endopterygota</taxon>
        <taxon>Coleoptera</taxon>
        <taxon>Polyphaga</taxon>
        <taxon>Cucujiformia</taxon>
        <taxon>Tenebrionidae</taxon>
        <taxon>Pimeliinae</taxon>
        <taxon>Asbolus</taxon>
    </lineage>
</organism>
<sequence length="186" mass="20907">MNPEDFKNFIAITASISTILQFLSGTLTCLKIAQNKSTGDISSFPFVSGCLSTSLWLRYGFFIEERSIILVNTVGASLFFAYVITFLIYSIKKSTVIRQFVGCCIILTLTLLYVQHKDNFEEAKKCLGVVCCIVTILFFAAPLASFFHVIKVKSTESLPFPIIFASFITSMQWLIYGIILKDKFIQ</sequence>
<keyword evidence="11" id="KW-0333">Golgi apparatus</keyword>
<reference evidence="16 17" key="1">
    <citation type="submission" date="2017-03" db="EMBL/GenBank/DDBJ databases">
        <title>Genome of the blue death feigning beetle - Asbolus verrucosus.</title>
        <authorList>
            <person name="Rider S.D."/>
        </authorList>
    </citation>
    <scope>NUCLEOTIDE SEQUENCE [LARGE SCALE GENOMIC DNA]</scope>
    <source>
        <strain evidence="16">Butters</strain>
        <tissue evidence="16">Head and leg muscle</tissue>
    </source>
</reference>
<keyword evidence="9" id="KW-0677">Repeat</keyword>
<dbReference type="Pfam" id="PF03083">
    <property type="entry name" value="MtN3_slv"/>
    <property type="match status" value="2"/>
</dbReference>
<accession>A0A482WEL3</accession>
<evidence type="ECO:0000256" key="15">
    <source>
        <dbReference type="SAM" id="Phobius"/>
    </source>
</evidence>
<keyword evidence="7 16" id="KW-0762">Sugar transport</keyword>
<dbReference type="Gene3D" id="1.20.1280.290">
    <property type="match status" value="2"/>
</dbReference>
<keyword evidence="8 15" id="KW-0812">Transmembrane</keyword>
<feature type="transmembrane region" description="Helical" evidence="15">
    <location>
        <begin position="126"/>
        <end position="150"/>
    </location>
</feature>
<feature type="transmembrane region" description="Helical" evidence="15">
    <location>
        <begin position="68"/>
        <end position="91"/>
    </location>
</feature>
<evidence type="ECO:0000313" key="17">
    <source>
        <dbReference type="Proteomes" id="UP000292052"/>
    </source>
</evidence>
<dbReference type="GO" id="GO:0005886">
    <property type="term" value="C:plasma membrane"/>
    <property type="evidence" value="ECO:0007669"/>
    <property type="project" value="UniProtKB-SubCell"/>
</dbReference>
<dbReference type="EMBL" id="QDEB01003263">
    <property type="protein sequence ID" value="RZC42968.1"/>
    <property type="molecule type" value="Genomic_DNA"/>
</dbReference>
<evidence type="ECO:0000256" key="2">
    <source>
        <dbReference type="ARBA" id="ARBA00004653"/>
    </source>
</evidence>
<evidence type="ECO:0000256" key="12">
    <source>
        <dbReference type="ARBA" id="ARBA00023136"/>
    </source>
</evidence>
<dbReference type="InterPro" id="IPR047664">
    <property type="entry name" value="SWEET"/>
</dbReference>
<evidence type="ECO:0000256" key="9">
    <source>
        <dbReference type="ARBA" id="ARBA00022737"/>
    </source>
</evidence>
<dbReference type="STRING" id="1661398.A0A482WEL3"/>
<dbReference type="FunFam" id="1.20.1280.290:FF:000010">
    <property type="entry name" value="Sugar transporter SWEET"/>
    <property type="match status" value="1"/>
</dbReference>
<dbReference type="GO" id="GO:0051119">
    <property type="term" value="F:sugar transmembrane transporter activity"/>
    <property type="evidence" value="ECO:0007669"/>
    <property type="project" value="InterPro"/>
</dbReference>
<evidence type="ECO:0000256" key="4">
    <source>
        <dbReference type="ARBA" id="ARBA00021741"/>
    </source>
</evidence>
<evidence type="ECO:0000256" key="6">
    <source>
        <dbReference type="ARBA" id="ARBA00022475"/>
    </source>
</evidence>
<evidence type="ECO:0000256" key="8">
    <source>
        <dbReference type="ARBA" id="ARBA00022692"/>
    </source>
</evidence>
<dbReference type="PANTHER" id="PTHR10791:SF112">
    <property type="entry name" value="SUGAR TRANSPORTER SWEET1"/>
    <property type="match status" value="1"/>
</dbReference>
<dbReference type="OrthoDB" id="409725at2759"/>
<evidence type="ECO:0000256" key="13">
    <source>
        <dbReference type="ARBA" id="ARBA00055578"/>
    </source>
</evidence>
<dbReference type="AlphaFoldDB" id="A0A482WEL3"/>
<evidence type="ECO:0000256" key="10">
    <source>
        <dbReference type="ARBA" id="ARBA00022989"/>
    </source>
</evidence>
<comment type="similarity">
    <text evidence="3">Belongs to the SWEET sugar transporter family.</text>
</comment>
<dbReference type="GO" id="GO:0000139">
    <property type="term" value="C:Golgi membrane"/>
    <property type="evidence" value="ECO:0007669"/>
    <property type="project" value="UniProtKB-SubCell"/>
</dbReference>
<dbReference type="InterPro" id="IPR004316">
    <property type="entry name" value="SWEET_rpt"/>
</dbReference>
<keyword evidence="10 15" id="KW-1133">Transmembrane helix</keyword>
<dbReference type="PANTHER" id="PTHR10791">
    <property type="entry name" value="RAG1-ACTIVATING PROTEIN 1"/>
    <property type="match status" value="1"/>
</dbReference>
<comment type="function">
    <text evidence="13">Mediates both low-affinity uptake and efflux of sugar across the membrane.</text>
</comment>
<comment type="caution">
    <text evidence="16">The sequence shown here is derived from an EMBL/GenBank/DDBJ whole genome shotgun (WGS) entry which is preliminary data.</text>
</comment>
<feature type="non-terminal residue" evidence="16">
    <location>
        <position position="186"/>
    </location>
</feature>
<comment type="subcellular location">
    <subcellularLocation>
        <location evidence="1">Cell membrane</location>
        <topology evidence="1">Multi-pass membrane protein</topology>
    </subcellularLocation>
    <subcellularLocation>
        <location evidence="2">Golgi apparatus membrane</location>
        <topology evidence="2">Multi-pass membrane protein</topology>
    </subcellularLocation>
</comment>
<evidence type="ECO:0000256" key="11">
    <source>
        <dbReference type="ARBA" id="ARBA00023034"/>
    </source>
</evidence>
<keyword evidence="12 15" id="KW-0472">Membrane</keyword>
<feature type="transmembrane region" description="Helical" evidence="15">
    <location>
        <begin position="162"/>
        <end position="180"/>
    </location>
</feature>
<evidence type="ECO:0000256" key="14">
    <source>
        <dbReference type="ARBA" id="ARBA00081910"/>
    </source>
</evidence>